<keyword evidence="4" id="KW-0408">Iron</keyword>
<proteinExistence type="predicted"/>
<evidence type="ECO:0000259" key="6">
    <source>
        <dbReference type="PROSITE" id="PS51379"/>
    </source>
</evidence>
<evidence type="ECO:0000313" key="8">
    <source>
        <dbReference type="Proteomes" id="UP000033860"/>
    </source>
</evidence>
<keyword evidence="2" id="KW-0479">Metal-binding</keyword>
<comment type="caution">
    <text evidence="7">The sequence shown here is derived from an EMBL/GenBank/DDBJ whole genome shotgun (WGS) entry which is preliminary data.</text>
</comment>
<dbReference type="Proteomes" id="UP000033860">
    <property type="component" value="Unassembled WGS sequence"/>
</dbReference>
<dbReference type="PROSITE" id="PS51379">
    <property type="entry name" value="4FE4S_FER_2"/>
    <property type="match status" value="1"/>
</dbReference>
<dbReference type="InterPro" id="IPR017896">
    <property type="entry name" value="4Fe4S_Fe-S-bd"/>
</dbReference>
<evidence type="ECO:0000256" key="2">
    <source>
        <dbReference type="ARBA" id="ARBA00022723"/>
    </source>
</evidence>
<evidence type="ECO:0000256" key="5">
    <source>
        <dbReference type="ARBA" id="ARBA00023014"/>
    </source>
</evidence>
<evidence type="ECO:0000256" key="3">
    <source>
        <dbReference type="ARBA" id="ARBA00022982"/>
    </source>
</evidence>
<protein>
    <submittedName>
        <fullName evidence="7">Ferredoxin</fullName>
    </submittedName>
</protein>
<evidence type="ECO:0000313" key="7">
    <source>
        <dbReference type="EMBL" id="KKU61226.1"/>
    </source>
</evidence>
<dbReference type="SUPFAM" id="SSF54862">
    <property type="entry name" value="4Fe-4S ferredoxins"/>
    <property type="match status" value="1"/>
</dbReference>
<sequence length="75" mass="8119">MAKYKIKILRDKCIGAASCVGLAPGAYQLDDENIAYVVSEEGDTPENILLGAQSCPTNAIEIYDAETGEKVWPKE</sequence>
<feature type="domain" description="4Fe-4S ferredoxin-type" evidence="6">
    <location>
        <begin position="4"/>
        <end position="32"/>
    </location>
</feature>
<evidence type="ECO:0000256" key="1">
    <source>
        <dbReference type="ARBA" id="ARBA00022448"/>
    </source>
</evidence>
<dbReference type="InterPro" id="IPR051269">
    <property type="entry name" value="Fe-S_cluster_ET"/>
</dbReference>
<dbReference type="PANTHER" id="PTHR36923">
    <property type="entry name" value="FERREDOXIN"/>
    <property type="match status" value="1"/>
</dbReference>
<dbReference type="Pfam" id="PF13370">
    <property type="entry name" value="Fer4_13"/>
    <property type="match status" value="1"/>
</dbReference>
<reference evidence="7 8" key="1">
    <citation type="journal article" date="2015" name="Nature">
        <title>rRNA introns, odd ribosomes, and small enigmatic genomes across a large radiation of phyla.</title>
        <authorList>
            <person name="Brown C.T."/>
            <person name="Hug L.A."/>
            <person name="Thomas B.C."/>
            <person name="Sharon I."/>
            <person name="Castelle C.J."/>
            <person name="Singh A."/>
            <person name="Wilkins M.J."/>
            <person name="Williams K.H."/>
            <person name="Banfield J.F."/>
        </authorList>
    </citation>
    <scope>NUCLEOTIDE SEQUENCE [LARGE SCALE GENOMIC DNA]</scope>
</reference>
<keyword evidence="3" id="KW-0249">Electron transport</keyword>
<evidence type="ECO:0000256" key="4">
    <source>
        <dbReference type="ARBA" id="ARBA00023004"/>
    </source>
</evidence>
<dbReference type="AlphaFoldDB" id="A0A0G1RVU9"/>
<dbReference type="GO" id="GO:0051536">
    <property type="term" value="F:iron-sulfur cluster binding"/>
    <property type="evidence" value="ECO:0007669"/>
    <property type="project" value="UniProtKB-KW"/>
</dbReference>
<keyword evidence="1" id="KW-0813">Transport</keyword>
<keyword evidence="5" id="KW-0411">Iron-sulfur</keyword>
<dbReference type="PANTHER" id="PTHR36923:SF3">
    <property type="entry name" value="FERREDOXIN"/>
    <property type="match status" value="1"/>
</dbReference>
<accession>A0A0G1RVU9</accession>
<name>A0A0G1RVU9_9BACT</name>
<dbReference type="GO" id="GO:0046872">
    <property type="term" value="F:metal ion binding"/>
    <property type="evidence" value="ECO:0007669"/>
    <property type="project" value="UniProtKB-KW"/>
</dbReference>
<gene>
    <name evidence="7" type="ORF">UX85_C0004G0148</name>
</gene>
<organism evidence="7 8">
    <name type="scientific">Candidatus Beckwithbacteria bacterium GW2011_GWB1_47_15</name>
    <dbReference type="NCBI Taxonomy" id="1618371"/>
    <lineage>
        <taxon>Bacteria</taxon>
        <taxon>Candidatus Beckwithiibacteriota</taxon>
    </lineage>
</organism>
<dbReference type="Gene3D" id="3.30.70.20">
    <property type="match status" value="1"/>
</dbReference>
<dbReference type="EMBL" id="LCNT01000004">
    <property type="protein sequence ID" value="KKU61226.1"/>
    <property type="molecule type" value="Genomic_DNA"/>
</dbReference>